<evidence type="ECO:0000256" key="2">
    <source>
        <dbReference type="ARBA" id="ARBA00004123"/>
    </source>
</evidence>
<dbReference type="Proteomes" id="UP000695022">
    <property type="component" value="Unplaced"/>
</dbReference>
<gene>
    <name evidence="10" type="primary">LOC106804647</name>
</gene>
<evidence type="ECO:0000313" key="9">
    <source>
        <dbReference type="Proteomes" id="UP000695022"/>
    </source>
</evidence>
<dbReference type="GeneID" id="106804647"/>
<keyword evidence="5" id="KW-0479">Metal-binding</keyword>
<dbReference type="PANTHER" id="PTHR22930">
    <property type="match status" value="1"/>
</dbReference>
<evidence type="ECO:0000256" key="5">
    <source>
        <dbReference type="ARBA" id="ARBA00022723"/>
    </source>
</evidence>
<evidence type="ECO:0000256" key="6">
    <source>
        <dbReference type="ARBA" id="ARBA00022801"/>
    </source>
</evidence>
<accession>A0ABM1DN79</accession>
<evidence type="ECO:0000256" key="3">
    <source>
        <dbReference type="ARBA" id="ARBA00006958"/>
    </source>
</evidence>
<keyword evidence="6" id="KW-0378">Hydrolase</keyword>
<comment type="cofactor">
    <cofactor evidence="1">
        <name>a divalent metal cation</name>
        <dbReference type="ChEBI" id="CHEBI:60240"/>
    </cofactor>
</comment>
<evidence type="ECO:0000313" key="10">
    <source>
        <dbReference type="RefSeq" id="XP_014661400.1"/>
    </source>
</evidence>
<keyword evidence="9" id="KW-1185">Reference proteome</keyword>
<evidence type="ECO:0000256" key="4">
    <source>
        <dbReference type="ARBA" id="ARBA00022722"/>
    </source>
</evidence>
<proteinExistence type="inferred from homology"/>
<dbReference type="PANTHER" id="PTHR22930:SF269">
    <property type="entry name" value="NUCLEASE HARBI1-LIKE PROTEIN"/>
    <property type="match status" value="1"/>
</dbReference>
<comment type="subcellular location">
    <subcellularLocation>
        <location evidence="2">Nucleus</location>
    </subcellularLocation>
</comment>
<dbReference type="InterPro" id="IPR027806">
    <property type="entry name" value="HARBI1_dom"/>
</dbReference>
<protein>
    <submittedName>
        <fullName evidence="10">Uncharacterized protein LOC106804647</fullName>
    </submittedName>
</protein>
<keyword evidence="4" id="KW-0540">Nuclease</keyword>
<organism evidence="9 10">
    <name type="scientific">Priapulus caudatus</name>
    <name type="common">Priapulid worm</name>
    <dbReference type="NCBI Taxonomy" id="37621"/>
    <lineage>
        <taxon>Eukaryota</taxon>
        <taxon>Metazoa</taxon>
        <taxon>Ecdysozoa</taxon>
        <taxon>Scalidophora</taxon>
        <taxon>Priapulida</taxon>
        <taxon>Priapulimorpha</taxon>
        <taxon>Priapulimorphida</taxon>
        <taxon>Priapulidae</taxon>
        <taxon>Priapulus</taxon>
    </lineage>
</organism>
<evidence type="ECO:0000259" key="8">
    <source>
        <dbReference type="Pfam" id="PF13359"/>
    </source>
</evidence>
<dbReference type="Pfam" id="PF13359">
    <property type="entry name" value="DDE_Tnp_4"/>
    <property type="match status" value="1"/>
</dbReference>
<dbReference type="RefSeq" id="XP_014661400.1">
    <property type="nucleotide sequence ID" value="XM_014805914.1"/>
</dbReference>
<name>A0ABM1DN79_PRICU</name>
<evidence type="ECO:0000256" key="1">
    <source>
        <dbReference type="ARBA" id="ARBA00001968"/>
    </source>
</evidence>
<reference evidence="10" key="1">
    <citation type="submission" date="2025-08" db="UniProtKB">
        <authorList>
            <consortium name="RefSeq"/>
        </authorList>
    </citation>
    <scope>IDENTIFICATION</scope>
</reference>
<sequence>MANIRAVVQLMEDDVELLGYARDLMELEEEEEMQRRPKCCQTRPWLLRRPMYGHYEALMYELELEDPQAFQEFTRMDVETFHDLQTRVEPLLTKTSTRLRQPICPGLKLALTLRYLATGEFYRSLRFNFRVAHNTMSGISGIVASVCQAILDVLEAEVIKTPTEPEEWKKLATMFQGRWQFPHALGAIDGKHVALKKPAKSGTTYFNYKGFCSIVLMALVDADYKFRWVQVGDFGSNSDGQIWNNSPLRASIDDGVIGIPDPEPLPGDDVDVPYYIVGDDAFAVRTYLMKPFGRRGLQHDELIFNYRLSRARRVVENAFGIMANRFRCMLTTMQLQPENIKLVVRTCVVLHNFLIDRNPARDAQVIDREDANHNLVPGSWRQDAQMHDMNEPQWGNRDTVAGKRQRLYLKHYLTSGAGAVHWQEERLHQY</sequence>
<feature type="domain" description="DDE Tnp4" evidence="8">
    <location>
        <begin position="188"/>
        <end position="352"/>
    </location>
</feature>
<evidence type="ECO:0000256" key="7">
    <source>
        <dbReference type="ARBA" id="ARBA00023242"/>
    </source>
</evidence>
<keyword evidence="7" id="KW-0539">Nucleus</keyword>
<dbReference type="InterPro" id="IPR045249">
    <property type="entry name" value="HARBI1-like"/>
</dbReference>
<comment type="similarity">
    <text evidence="3">Belongs to the HARBI1 family.</text>
</comment>